<dbReference type="EMBL" id="BMLB01000002">
    <property type="protein sequence ID" value="GGK63501.1"/>
    <property type="molecule type" value="Genomic_DNA"/>
</dbReference>
<dbReference type="RefSeq" id="WP_022920508.1">
    <property type="nucleotide sequence ID" value="NZ_BMLB01000002.1"/>
</dbReference>
<evidence type="ECO:0000313" key="2">
    <source>
        <dbReference type="EMBL" id="GGK63501.1"/>
    </source>
</evidence>
<proteinExistence type="predicted"/>
<feature type="region of interest" description="Disordered" evidence="1">
    <location>
        <begin position="190"/>
        <end position="211"/>
    </location>
</feature>
<organism evidence="2 3">
    <name type="scientific">Ornithinimicrobium pekingense</name>
    <dbReference type="NCBI Taxonomy" id="384677"/>
    <lineage>
        <taxon>Bacteria</taxon>
        <taxon>Bacillati</taxon>
        <taxon>Actinomycetota</taxon>
        <taxon>Actinomycetes</taxon>
        <taxon>Micrococcales</taxon>
        <taxon>Ornithinimicrobiaceae</taxon>
        <taxon>Ornithinimicrobium</taxon>
    </lineage>
</organism>
<comment type="caution">
    <text evidence="2">The sequence shown here is derived from an EMBL/GenBank/DDBJ whole genome shotgun (WGS) entry which is preliminary data.</text>
</comment>
<dbReference type="Proteomes" id="UP000662111">
    <property type="component" value="Unassembled WGS sequence"/>
</dbReference>
<accession>A0ABQ2F8A8</accession>
<name>A0ABQ2F8A8_9MICO</name>
<feature type="compositionally biased region" description="Acidic residues" evidence="1">
    <location>
        <begin position="190"/>
        <end position="209"/>
    </location>
</feature>
<gene>
    <name evidence="2" type="ORF">GCM10011509_09890</name>
</gene>
<evidence type="ECO:0000313" key="3">
    <source>
        <dbReference type="Proteomes" id="UP000662111"/>
    </source>
</evidence>
<keyword evidence="3" id="KW-1185">Reference proteome</keyword>
<reference evidence="3" key="1">
    <citation type="journal article" date="2019" name="Int. J. Syst. Evol. Microbiol.">
        <title>The Global Catalogue of Microorganisms (GCM) 10K type strain sequencing project: providing services to taxonomists for standard genome sequencing and annotation.</title>
        <authorList>
            <consortium name="The Broad Institute Genomics Platform"/>
            <consortium name="The Broad Institute Genome Sequencing Center for Infectious Disease"/>
            <person name="Wu L."/>
            <person name="Ma J."/>
        </authorList>
    </citation>
    <scope>NUCLEOTIDE SEQUENCE [LARGE SCALE GENOMIC DNA]</scope>
    <source>
        <strain evidence="3">CGMCC 1.5362</strain>
    </source>
</reference>
<protein>
    <submittedName>
        <fullName evidence="2">Uncharacterized protein</fullName>
    </submittedName>
</protein>
<evidence type="ECO:0000256" key="1">
    <source>
        <dbReference type="SAM" id="MobiDB-lite"/>
    </source>
</evidence>
<sequence length="663" mass="72692">MSATHGIGTPATDCRCDHDCTCDPPRPLERNLFFPRKLMEVRHWRAEQAYHRRAREIVTRLGLGSGVLCGLEVTLTDDGTLIVGHGVAVDGHGRVVVVPRDVEVDPARLTDACGRPGEEHLRTGIVTVSLCLHECGTDPVALPPEGCAEDPRCVPSMVRESFAVTVTEGATERVGIPDKVCNALIGHVDEEEPYTEHDDGEYDEEDEDEHPAREDLRLLLDDLDPRSCACAEACVPLATVELDDDDGIVVDTSVRSVIRSNRQLLDLILCLAERVEECCHPPQVVQPPRITDLWPRPDDLDEALKAFAESHRIELAFDRDLGEQGLDDPMAWLGVWVLDPEHGATRLSLARAAGALDHVALPPGGDGAAYTVELREEMLPPGACVVVMARSTSPGPVQAAATDHLALDPDLAATGLSREQRQRLWEVEPFTTDGGAASFAADAVNAPLLTLPTGNGFAGGELHVVLRAREQVALPPQLLAVWPPGATAWEYENMDEDELHQWRSFIDQPRVELFISRALSDDALAAPKDWLRVWNFDQDGETLYSAREIELEAGEVVTENDGGAHYRFPMVRPEFMSRVFLVQLRSTPPVHQRSPVGRDDPVVLLDADFAGTGIDSQTLYRLWARELFPDGLPAFLPLATDGQTLHDGTPGGLVHWGMFIHQP</sequence>